<dbReference type="InterPro" id="IPR038157">
    <property type="entry name" value="FeoA_core_dom"/>
</dbReference>
<dbReference type="PANTHER" id="PTHR42954:SF2">
    <property type="entry name" value="FE(2+) TRANSPORT PROTEIN A"/>
    <property type="match status" value="1"/>
</dbReference>
<dbReference type="SUPFAM" id="SSF50037">
    <property type="entry name" value="C-terminal domain of transcriptional repressors"/>
    <property type="match status" value="1"/>
</dbReference>
<dbReference type="Gene3D" id="2.30.30.90">
    <property type="match status" value="1"/>
</dbReference>
<dbReference type="PANTHER" id="PTHR42954">
    <property type="entry name" value="FE(2+) TRANSPORT PROTEIN A"/>
    <property type="match status" value="1"/>
</dbReference>
<keyword evidence="1" id="KW-0408">Iron</keyword>
<dbReference type="Pfam" id="PF04023">
    <property type="entry name" value="FeoA"/>
    <property type="match status" value="1"/>
</dbReference>
<sequence length="74" mass="8021">MLTADQLAIGQNARLEEIKSSPLTINFLEMGFLPGKQLTVVKKAPFKGPIAFLIDGNIIALRTQEASLLEVSPL</sequence>
<proteinExistence type="predicted"/>
<evidence type="ECO:0000259" key="2">
    <source>
        <dbReference type="SMART" id="SM00899"/>
    </source>
</evidence>
<dbReference type="Proteomes" id="UP001589797">
    <property type="component" value="Unassembled WGS sequence"/>
</dbReference>
<dbReference type="EMBL" id="JBHLWI010000040">
    <property type="protein sequence ID" value="MFC0263969.1"/>
    <property type="molecule type" value="Genomic_DNA"/>
</dbReference>
<organism evidence="3 4">
    <name type="scientific">Fontibacter flavus</name>
    <dbReference type="NCBI Taxonomy" id="654838"/>
    <lineage>
        <taxon>Bacteria</taxon>
        <taxon>Pseudomonadati</taxon>
        <taxon>Bacteroidota</taxon>
        <taxon>Cytophagia</taxon>
        <taxon>Cytophagales</taxon>
        <taxon>Cyclobacteriaceae</taxon>
        <taxon>Fontibacter</taxon>
    </lineage>
</organism>
<name>A0ABV6FVT9_9BACT</name>
<dbReference type="InterPro" id="IPR008988">
    <property type="entry name" value="Transcriptional_repressor_C"/>
</dbReference>
<feature type="domain" description="Ferrous iron transporter FeoA-like" evidence="2">
    <location>
        <begin position="2"/>
        <end position="73"/>
    </location>
</feature>
<dbReference type="InterPro" id="IPR007167">
    <property type="entry name" value="Fe-transptr_FeoA-like"/>
</dbReference>
<dbReference type="RefSeq" id="WP_382388475.1">
    <property type="nucleotide sequence ID" value="NZ_JBHLWI010000040.1"/>
</dbReference>
<accession>A0ABV6FVT9</accession>
<reference evidence="3 4" key="1">
    <citation type="submission" date="2024-09" db="EMBL/GenBank/DDBJ databases">
        <authorList>
            <person name="Sun Q."/>
            <person name="Mori K."/>
        </authorList>
    </citation>
    <scope>NUCLEOTIDE SEQUENCE [LARGE SCALE GENOMIC DNA]</scope>
    <source>
        <strain evidence="3 4">CCM 7650</strain>
    </source>
</reference>
<dbReference type="InterPro" id="IPR052713">
    <property type="entry name" value="FeoA"/>
</dbReference>
<protein>
    <submittedName>
        <fullName evidence="3">Ferrous iron transport protein A</fullName>
    </submittedName>
</protein>
<gene>
    <name evidence="3" type="ORF">ACFFIP_14850</name>
</gene>
<evidence type="ECO:0000256" key="1">
    <source>
        <dbReference type="ARBA" id="ARBA00023004"/>
    </source>
</evidence>
<dbReference type="SMART" id="SM00899">
    <property type="entry name" value="FeoA"/>
    <property type="match status" value="1"/>
</dbReference>
<comment type="caution">
    <text evidence="3">The sequence shown here is derived from an EMBL/GenBank/DDBJ whole genome shotgun (WGS) entry which is preliminary data.</text>
</comment>
<keyword evidence="4" id="KW-1185">Reference proteome</keyword>
<evidence type="ECO:0000313" key="3">
    <source>
        <dbReference type="EMBL" id="MFC0263969.1"/>
    </source>
</evidence>
<evidence type="ECO:0000313" key="4">
    <source>
        <dbReference type="Proteomes" id="UP001589797"/>
    </source>
</evidence>